<gene>
    <name evidence="2" type="ORF">LY71_112115</name>
</gene>
<comment type="caution">
    <text evidence="2">The sequence shown here is derived from an EMBL/GenBank/DDBJ whole genome shotgun (WGS) entry which is preliminary data.</text>
</comment>
<evidence type="ECO:0000313" key="3">
    <source>
        <dbReference type="Proteomes" id="UP000239210"/>
    </source>
</evidence>
<dbReference type="Proteomes" id="UP000239210">
    <property type="component" value="Unassembled WGS sequence"/>
</dbReference>
<feature type="region of interest" description="Disordered" evidence="1">
    <location>
        <begin position="16"/>
        <end position="66"/>
    </location>
</feature>
<dbReference type="RefSeq" id="WP_106279365.1">
    <property type="nucleotide sequence ID" value="NZ_PVTG01000012.1"/>
</dbReference>
<evidence type="ECO:0000313" key="2">
    <source>
        <dbReference type="EMBL" id="PRY47758.1"/>
    </source>
</evidence>
<dbReference type="EMBL" id="PVTG01000012">
    <property type="protein sequence ID" value="PRY47758.1"/>
    <property type="molecule type" value="Genomic_DNA"/>
</dbReference>
<accession>A0A2T0TQG5</accession>
<dbReference type="AlphaFoldDB" id="A0A2T0TQG5"/>
<reference evidence="2 3" key="1">
    <citation type="submission" date="2018-03" db="EMBL/GenBank/DDBJ databases">
        <title>Genomic Encyclopedia of Archaeal and Bacterial Type Strains, Phase II (KMG-II): from individual species to whole genera.</title>
        <authorList>
            <person name="Goeker M."/>
        </authorList>
    </citation>
    <scope>NUCLEOTIDE SEQUENCE [LARGE SCALE GENOMIC DNA]</scope>
    <source>
        <strain evidence="2 3">DSM 45416</strain>
    </source>
</reference>
<evidence type="ECO:0000256" key="1">
    <source>
        <dbReference type="SAM" id="MobiDB-lite"/>
    </source>
</evidence>
<protein>
    <submittedName>
        <fullName evidence="2">Uncharacterized protein</fullName>
    </submittedName>
</protein>
<organism evidence="2 3">
    <name type="scientific">Geodermatophilus tzadiensis</name>
    <dbReference type="NCBI Taxonomy" id="1137988"/>
    <lineage>
        <taxon>Bacteria</taxon>
        <taxon>Bacillati</taxon>
        <taxon>Actinomycetota</taxon>
        <taxon>Actinomycetes</taxon>
        <taxon>Geodermatophilales</taxon>
        <taxon>Geodermatophilaceae</taxon>
        <taxon>Geodermatophilus</taxon>
    </lineage>
</organism>
<proteinExistence type="predicted"/>
<sequence length="66" mass="6567">MTGPDDAFLAPDDALRDFDEVTDLGPGTDGAGRPGADDAARPNPAGGAVEDAGRSTASPEDAPAER</sequence>
<name>A0A2T0TQG5_9ACTN</name>
<keyword evidence="3" id="KW-1185">Reference proteome</keyword>